<gene>
    <name evidence="6" type="ORF">GTI81_08165</name>
</gene>
<keyword evidence="3" id="KW-0408">Iron</keyword>
<evidence type="ECO:0000256" key="1">
    <source>
        <dbReference type="ARBA" id="ARBA00022723"/>
    </source>
</evidence>
<accession>A0AAP6V8J4</accession>
<dbReference type="Pfam" id="PF00149">
    <property type="entry name" value="Metallophos"/>
    <property type="match status" value="1"/>
</dbReference>
<dbReference type="GO" id="GO:0046872">
    <property type="term" value="F:metal ion binding"/>
    <property type="evidence" value="ECO:0007669"/>
    <property type="project" value="UniProtKB-KW"/>
</dbReference>
<comment type="similarity">
    <text evidence="4">Belongs to the cyclic nucleotide phosphodiesterase class-III family.</text>
</comment>
<sequence>MDILHLSDIHFRRNYEKAKDGYKGMLTKMENPLIRLESSLTSLLKIKKIDLVIISGDLTEDGEPEDYAFLKEKLQTILQGIPMIVTLGNHDIKKNFRIGWLNQIGSEQPYNVVQTYPEFHIISLDNSEYDNPDGHMNKEQKDWLQTTLKKLSDKPILLVMHHHLLREQSSMPTLPEAEETIQLLKGSDILGVLTGHTHHPYLHHINGIPYYTVAGMSFVGEDEGQGIVRFEENYGYNLYSIDKGRFTHFQVNYYRTDKLLAKLNMQIDSSIL</sequence>
<reference evidence="6 7" key="1">
    <citation type="submission" date="2019-04" db="EMBL/GenBank/DDBJ databases">
        <title>Step-wise assembly of the neonatal virome modulated by breast feeding.</title>
        <authorList>
            <person name="Liang G."/>
            <person name="Bushman F."/>
        </authorList>
    </citation>
    <scope>NUCLEOTIDE SEQUENCE [LARGE SCALE GENOMIC DNA]</scope>
    <source>
        <strain evidence="6 7">E3754</strain>
    </source>
</reference>
<dbReference type="InterPro" id="IPR004843">
    <property type="entry name" value="Calcineurin-like_PHP"/>
</dbReference>
<evidence type="ECO:0000256" key="4">
    <source>
        <dbReference type="ARBA" id="ARBA00025742"/>
    </source>
</evidence>
<evidence type="ECO:0000256" key="3">
    <source>
        <dbReference type="ARBA" id="ARBA00023004"/>
    </source>
</evidence>
<protein>
    <submittedName>
        <fullName evidence="6">Metallophosphoesterase</fullName>
    </submittedName>
</protein>
<dbReference type="EMBL" id="WVTJ01000012">
    <property type="protein sequence ID" value="MXS52685.1"/>
    <property type="molecule type" value="Genomic_DNA"/>
</dbReference>
<comment type="caution">
    <text evidence="6">The sequence shown here is derived from an EMBL/GenBank/DDBJ whole genome shotgun (WGS) entry which is preliminary data.</text>
</comment>
<organism evidence="6 7">
    <name type="scientific">Enterococcus faecalis</name>
    <name type="common">Streptococcus faecalis</name>
    <dbReference type="NCBI Taxonomy" id="1351"/>
    <lineage>
        <taxon>Bacteria</taxon>
        <taxon>Bacillati</taxon>
        <taxon>Bacillota</taxon>
        <taxon>Bacilli</taxon>
        <taxon>Lactobacillales</taxon>
        <taxon>Enterococcaceae</taxon>
        <taxon>Enterococcus</taxon>
    </lineage>
</organism>
<dbReference type="Gene3D" id="3.60.21.10">
    <property type="match status" value="1"/>
</dbReference>
<evidence type="ECO:0000313" key="6">
    <source>
        <dbReference type="EMBL" id="MXS52685.1"/>
    </source>
</evidence>
<dbReference type="AlphaFoldDB" id="A0AAP6V8J4"/>
<dbReference type="InterPro" id="IPR029052">
    <property type="entry name" value="Metallo-depent_PP-like"/>
</dbReference>
<dbReference type="Proteomes" id="UP000429730">
    <property type="component" value="Unassembled WGS sequence"/>
</dbReference>
<keyword evidence="1" id="KW-0479">Metal-binding</keyword>
<dbReference type="SUPFAM" id="SSF56300">
    <property type="entry name" value="Metallo-dependent phosphatases"/>
    <property type="match status" value="1"/>
</dbReference>
<evidence type="ECO:0000256" key="2">
    <source>
        <dbReference type="ARBA" id="ARBA00022801"/>
    </source>
</evidence>
<keyword evidence="2" id="KW-0378">Hydrolase</keyword>
<dbReference type="InterPro" id="IPR050884">
    <property type="entry name" value="CNP_phosphodiesterase-III"/>
</dbReference>
<evidence type="ECO:0000259" key="5">
    <source>
        <dbReference type="Pfam" id="PF00149"/>
    </source>
</evidence>
<dbReference type="GO" id="GO:0016787">
    <property type="term" value="F:hydrolase activity"/>
    <property type="evidence" value="ECO:0007669"/>
    <property type="project" value="UniProtKB-KW"/>
</dbReference>
<feature type="domain" description="Calcineurin-like phosphoesterase" evidence="5">
    <location>
        <begin position="1"/>
        <end position="200"/>
    </location>
</feature>
<evidence type="ECO:0000313" key="7">
    <source>
        <dbReference type="Proteomes" id="UP000429730"/>
    </source>
</evidence>
<dbReference type="PANTHER" id="PTHR42988">
    <property type="entry name" value="PHOSPHOHYDROLASE"/>
    <property type="match status" value="1"/>
</dbReference>
<dbReference type="RefSeq" id="WP_010823691.1">
    <property type="nucleotide sequence ID" value="NZ_JAREUS010000001.1"/>
</dbReference>
<name>A0AAP6V8J4_ENTFL</name>
<dbReference type="PANTHER" id="PTHR42988:SF2">
    <property type="entry name" value="CYCLIC NUCLEOTIDE PHOSPHODIESTERASE CBUA0032-RELATED"/>
    <property type="match status" value="1"/>
</dbReference>
<proteinExistence type="inferred from homology"/>